<accession>A0ABR1AMC0</accession>
<protein>
    <submittedName>
        <fullName evidence="1">Uncharacterized protein</fullName>
    </submittedName>
</protein>
<evidence type="ECO:0000313" key="2">
    <source>
        <dbReference type="Proteomes" id="UP001359485"/>
    </source>
</evidence>
<keyword evidence="2" id="KW-1185">Reference proteome</keyword>
<name>A0ABR1AMC0_POLSC</name>
<evidence type="ECO:0000313" key="1">
    <source>
        <dbReference type="EMBL" id="KAK6622442.1"/>
    </source>
</evidence>
<dbReference type="Proteomes" id="UP001359485">
    <property type="component" value="Unassembled WGS sequence"/>
</dbReference>
<reference evidence="1 2" key="1">
    <citation type="submission" date="2023-09" db="EMBL/GenBank/DDBJ databases">
        <title>Genomes of two closely related lineages of the louse Polyplax serrata with different host specificities.</title>
        <authorList>
            <person name="Martinu J."/>
            <person name="Tarabai H."/>
            <person name="Stefka J."/>
            <person name="Hypsa V."/>
        </authorList>
    </citation>
    <scope>NUCLEOTIDE SEQUENCE [LARGE SCALE GENOMIC DNA]</scope>
    <source>
        <strain evidence="1">98ZLc_SE</strain>
    </source>
</reference>
<sequence length="91" mass="10412">MVVDVHQVNKSERLFVVILTEYLITCGQRNPAVSGDSEKNGKERCSKNPLKALRYDITAVKISRIKIYVRIRALTRNPVRVVQEGWGQETK</sequence>
<organism evidence="1 2">
    <name type="scientific">Polyplax serrata</name>
    <name type="common">Common mouse louse</name>
    <dbReference type="NCBI Taxonomy" id="468196"/>
    <lineage>
        <taxon>Eukaryota</taxon>
        <taxon>Metazoa</taxon>
        <taxon>Ecdysozoa</taxon>
        <taxon>Arthropoda</taxon>
        <taxon>Hexapoda</taxon>
        <taxon>Insecta</taxon>
        <taxon>Pterygota</taxon>
        <taxon>Neoptera</taxon>
        <taxon>Paraneoptera</taxon>
        <taxon>Psocodea</taxon>
        <taxon>Troctomorpha</taxon>
        <taxon>Phthiraptera</taxon>
        <taxon>Anoplura</taxon>
        <taxon>Polyplacidae</taxon>
        <taxon>Polyplax</taxon>
    </lineage>
</organism>
<proteinExistence type="predicted"/>
<gene>
    <name evidence="1" type="ORF">RUM44_002253</name>
</gene>
<dbReference type="EMBL" id="JAWJWF010000047">
    <property type="protein sequence ID" value="KAK6622442.1"/>
    <property type="molecule type" value="Genomic_DNA"/>
</dbReference>
<comment type="caution">
    <text evidence="1">The sequence shown here is derived from an EMBL/GenBank/DDBJ whole genome shotgun (WGS) entry which is preliminary data.</text>
</comment>